<dbReference type="Gene3D" id="3.40.309.10">
    <property type="entry name" value="Aldehyde Dehydrogenase, Chain A, domain 2"/>
    <property type="match status" value="1"/>
</dbReference>
<dbReference type="SUPFAM" id="SSF53720">
    <property type="entry name" value="ALDH-like"/>
    <property type="match status" value="1"/>
</dbReference>
<sequence>MEQDVNKMIEEIVAKARVAQKEFEANFSQEQVDEIVRAIGKVVYDNAEELAKMAVEDSKMGVYEDKVAKNRGKAKIIWNSLKGKKSIGVIEENKETGILKVAKPKGVIAAIIPATNPVVTPMCNGMFALKGQNAIVISPSSRVGNLNKYVVRIFRQVLKEHGAPEDLFQIIEPTREATAALLKNADVVVATGGSSMVKAAYSSGKPAYGVGPGNVQTIVDRDINYEEAIPKIIAGRIFDNGIICSGEQSIFIPKEKYDEVIDVFKKNKVYYAETPEEVGKFAEAIFPGGGGMNRDVIGQSVQTVAKIAGVDVPEDTQMILLKARSLDHNEPLCKEKMCPVMISAAYDTFEDAVAYAQANLEWEGIGHSASLHSNSMDHIKYAGEHLSISRLVVNQTSSTGAGGSLYNGFSPTTTLGCGSWGNNSISENLNFTHLINISQIGLFNADAKVPTDEEIWG</sequence>
<reference evidence="3 4" key="1">
    <citation type="journal article" date="2022" name="Genome Biol. Evol.">
        <title>Host diet, physiology and behaviors set the stage for Lachnospiraceae cladogenesis.</title>
        <authorList>
            <person name="Vera-Ponce De Leon A."/>
            <person name="Schneider M."/>
            <person name="Jahnes B.C."/>
            <person name="Sadowski V."/>
            <person name="Camuy-Velez L.A."/>
            <person name="Duan J."/>
            <person name="Sabree Z.L."/>
        </authorList>
    </citation>
    <scope>NUCLEOTIDE SEQUENCE [LARGE SCALE GENOMIC DNA]</scope>
    <source>
        <strain evidence="3 4">PAL113</strain>
    </source>
</reference>
<dbReference type="CDD" id="cd07122">
    <property type="entry name" value="ALDH_F20_ACDH"/>
    <property type="match status" value="1"/>
</dbReference>
<keyword evidence="4" id="KW-1185">Reference proteome</keyword>
<dbReference type="Proteomes" id="UP001523566">
    <property type="component" value="Unassembled WGS sequence"/>
</dbReference>
<evidence type="ECO:0000256" key="1">
    <source>
        <dbReference type="ARBA" id="ARBA00023002"/>
    </source>
</evidence>
<protein>
    <submittedName>
        <fullName evidence="3">Aldehyde dehydrogenase family protein</fullName>
    </submittedName>
</protein>
<name>A0ABT1ECJ8_9FIRM</name>
<dbReference type="InterPro" id="IPR016161">
    <property type="entry name" value="Ald_DH/histidinol_DH"/>
</dbReference>
<feature type="domain" description="Aldehyde dehydrogenase" evidence="2">
    <location>
        <begin position="7"/>
        <end position="266"/>
    </location>
</feature>
<evidence type="ECO:0000313" key="3">
    <source>
        <dbReference type="EMBL" id="MCP1102677.1"/>
    </source>
</evidence>
<dbReference type="EMBL" id="JAMZFW010000012">
    <property type="protein sequence ID" value="MCP1102677.1"/>
    <property type="molecule type" value="Genomic_DNA"/>
</dbReference>
<comment type="caution">
    <text evidence="3">The sequence shown here is derived from an EMBL/GenBank/DDBJ whole genome shotgun (WGS) entry which is preliminary data.</text>
</comment>
<evidence type="ECO:0000313" key="4">
    <source>
        <dbReference type="Proteomes" id="UP001523566"/>
    </source>
</evidence>
<organism evidence="3 4">
    <name type="scientific">Aequitasia blattaphilus</name>
    <dbReference type="NCBI Taxonomy" id="2949332"/>
    <lineage>
        <taxon>Bacteria</taxon>
        <taxon>Bacillati</taxon>
        <taxon>Bacillota</taxon>
        <taxon>Clostridia</taxon>
        <taxon>Lachnospirales</taxon>
        <taxon>Lachnospiraceae</taxon>
        <taxon>Aequitasia</taxon>
    </lineage>
</organism>
<evidence type="ECO:0000259" key="2">
    <source>
        <dbReference type="Pfam" id="PF00171"/>
    </source>
</evidence>
<proteinExistence type="predicted"/>
<dbReference type="Gene3D" id="3.40.605.10">
    <property type="entry name" value="Aldehyde Dehydrogenase, Chain A, domain 1"/>
    <property type="match status" value="1"/>
</dbReference>
<dbReference type="InterPro" id="IPR016163">
    <property type="entry name" value="Ald_DH_C"/>
</dbReference>
<gene>
    <name evidence="3" type="ORF">NK125_09640</name>
</gene>
<dbReference type="InterPro" id="IPR016162">
    <property type="entry name" value="Ald_DH_N"/>
</dbReference>
<dbReference type="PANTHER" id="PTHR11699">
    <property type="entry name" value="ALDEHYDE DEHYDROGENASE-RELATED"/>
    <property type="match status" value="1"/>
</dbReference>
<dbReference type="InterPro" id="IPR015590">
    <property type="entry name" value="Aldehyde_DH_dom"/>
</dbReference>
<dbReference type="Pfam" id="PF00171">
    <property type="entry name" value="Aldedh"/>
    <property type="match status" value="1"/>
</dbReference>
<dbReference type="RefSeq" id="WP_262066462.1">
    <property type="nucleotide sequence ID" value="NZ_JAMXOD010000012.1"/>
</dbReference>
<keyword evidence="1" id="KW-0560">Oxidoreductase</keyword>
<accession>A0ABT1ECJ8</accession>